<keyword evidence="5" id="KW-0472">Membrane</keyword>
<feature type="domain" description="WSC" evidence="7">
    <location>
        <begin position="1"/>
        <end position="72"/>
    </location>
</feature>
<dbReference type="GO" id="GO:0005886">
    <property type="term" value="C:plasma membrane"/>
    <property type="evidence" value="ECO:0007669"/>
    <property type="project" value="TreeGrafter"/>
</dbReference>
<dbReference type="SMART" id="SM00321">
    <property type="entry name" value="WSC"/>
    <property type="match status" value="2"/>
</dbReference>
<evidence type="ECO:0000313" key="8">
    <source>
        <dbReference type="EMBL" id="KAK4215629.1"/>
    </source>
</evidence>
<evidence type="ECO:0000259" key="7">
    <source>
        <dbReference type="PROSITE" id="PS51212"/>
    </source>
</evidence>
<dbReference type="InterPro" id="IPR051836">
    <property type="entry name" value="Kremen_rcpt"/>
</dbReference>
<dbReference type="AlphaFoldDB" id="A0AAN6YAD1"/>
<evidence type="ECO:0000256" key="5">
    <source>
        <dbReference type="ARBA" id="ARBA00023136"/>
    </source>
</evidence>
<keyword evidence="6" id="KW-0325">Glycoprotein</keyword>
<keyword evidence="4" id="KW-1133">Transmembrane helix</keyword>
<dbReference type="Pfam" id="PF01822">
    <property type="entry name" value="WSC"/>
    <property type="match status" value="2"/>
</dbReference>
<dbReference type="PROSITE" id="PS51212">
    <property type="entry name" value="WSC"/>
    <property type="match status" value="2"/>
</dbReference>
<gene>
    <name evidence="8" type="ORF">QBC37DRAFT_418968</name>
</gene>
<dbReference type="Proteomes" id="UP001301769">
    <property type="component" value="Unassembled WGS sequence"/>
</dbReference>
<feature type="domain" description="WSC" evidence="7">
    <location>
        <begin position="85"/>
        <end position="181"/>
    </location>
</feature>
<comment type="caution">
    <text evidence="8">The sequence shown here is derived from an EMBL/GenBank/DDBJ whole genome shotgun (WGS) entry which is preliminary data.</text>
</comment>
<accession>A0AAN6YAD1</accession>
<evidence type="ECO:0000313" key="9">
    <source>
        <dbReference type="Proteomes" id="UP001301769"/>
    </source>
</evidence>
<sequence>MISIMTIQVCQAFCAVYPYYGLEYFHECYCGTTPNPAAVKVTPDATYCTTSCDGNSTQKCGGAGYMSLYNDPSVPGPNDPPVFDNSNLVACYQEMASGQARVLDSPFSAQSDSMSLQYCSDYCRSHNLPYWGLEYANQCYCSAAITANSVVRPQSECNLGCAGNEGQLCGGNDRVIVYHRNS</sequence>
<keyword evidence="9" id="KW-1185">Reference proteome</keyword>
<name>A0AAN6YAD1_9PEZI</name>
<keyword evidence="3" id="KW-0732">Signal</keyword>
<keyword evidence="2" id="KW-0812">Transmembrane</keyword>
<dbReference type="InterPro" id="IPR002889">
    <property type="entry name" value="WSC_carb-bd"/>
</dbReference>
<reference evidence="8" key="2">
    <citation type="submission" date="2023-05" db="EMBL/GenBank/DDBJ databases">
        <authorList>
            <consortium name="Lawrence Berkeley National Laboratory"/>
            <person name="Steindorff A."/>
            <person name="Hensen N."/>
            <person name="Bonometti L."/>
            <person name="Westerberg I."/>
            <person name="Brannstrom I.O."/>
            <person name="Guillou S."/>
            <person name="Cros-Aarteil S."/>
            <person name="Calhoun S."/>
            <person name="Haridas S."/>
            <person name="Kuo A."/>
            <person name="Mondo S."/>
            <person name="Pangilinan J."/>
            <person name="Riley R."/>
            <person name="Labutti K."/>
            <person name="Andreopoulos B."/>
            <person name="Lipzen A."/>
            <person name="Chen C."/>
            <person name="Yanf M."/>
            <person name="Daum C."/>
            <person name="Ng V."/>
            <person name="Clum A."/>
            <person name="Ohm R."/>
            <person name="Martin F."/>
            <person name="Silar P."/>
            <person name="Natvig D."/>
            <person name="Lalanne C."/>
            <person name="Gautier V."/>
            <person name="Ament-Velasquez S.L."/>
            <person name="Kruys A."/>
            <person name="Hutchinson M.I."/>
            <person name="Powell A.J."/>
            <person name="Barry K."/>
            <person name="Miller A.N."/>
            <person name="Grigoriev I.V."/>
            <person name="Debuchy R."/>
            <person name="Gladieux P."/>
            <person name="Thoren M.H."/>
            <person name="Johannesson H."/>
        </authorList>
    </citation>
    <scope>NUCLEOTIDE SEQUENCE</scope>
    <source>
        <strain evidence="8">PSN293</strain>
    </source>
</reference>
<proteinExistence type="predicted"/>
<evidence type="ECO:0000256" key="4">
    <source>
        <dbReference type="ARBA" id="ARBA00022989"/>
    </source>
</evidence>
<dbReference type="PANTHER" id="PTHR24269">
    <property type="entry name" value="KREMEN PROTEIN"/>
    <property type="match status" value="1"/>
</dbReference>
<evidence type="ECO:0000256" key="3">
    <source>
        <dbReference type="ARBA" id="ARBA00022729"/>
    </source>
</evidence>
<reference evidence="8" key="1">
    <citation type="journal article" date="2023" name="Mol. Phylogenet. Evol.">
        <title>Genome-scale phylogeny and comparative genomics of the fungal order Sordariales.</title>
        <authorList>
            <person name="Hensen N."/>
            <person name="Bonometti L."/>
            <person name="Westerberg I."/>
            <person name="Brannstrom I.O."/>
            <person name="Guillou S."/>
            <person name="Cros-Aarteil S."/>
            <person name="Calhoun S."/>
            <person name="Haridas S."/>
            <person name="Kuo A."/>
            <person name="Mondo S."/>
            <person name="Pangilinan J."/>
            <person name="Riley R."/>
            <person name="LaButti K."/>
            <person name="Andreopoulos B."/>
            <person name="Lipzen A."/>
            <person name="Chen C."/>
            <person name="Yan M."/>
            <person name="Daum C."/>
            <person name="Ng V."/>
            <person name="Clum A."/>
            <person name="Steindorff A."/>
            <person name="Ohm R.A."/>
            <person name="Martin F."/>
            <person name="Silar P."/>
            <person name="Natvig D.O."/>
            <person name="Lalanne C."/>
            <person name="Gautier V."/>
            <person name="Ament-Velasquez S.L."/>
            <person name="Kruys A."/>
            <person name="Hutchinson M.I."/>
            <person name="Powell A.J."/>
            <person name="Barry K."/>
            <person name="Miller A.N."/>
            <person name="Grigoriev I.V."/>
            <person name="Debuchy R."/>
            <person name="Gladieux P."/>
            <person name="Hiltunen Thoren M."/>
            <person name="Johannesson H."/>
        </authorList>
    </citation>
    <scope>NUCLEOTIDE SEQUENCE</scope>
    <source>
        <strain evidence="8">PSN293</strain>
    </source>
</reference>
<evidence type="ECO:0000256" key="6">
    <source>
        <dbReference type="ARBA" id="ARBA00023180"/>
    </source>
</evidence>
<dbReference type="PANTHER" id="PTHR24269:SF16">
    <property type="entry name" value="PROTEIN SLG1"/>
    <property type="match status" value="1"/>
</dbReference>
<evidence type="ECO:0000256" key="1">
    <source>
        <dbReference type="ARBA" id="ARBA00004167"/>
    </source>
</evidence>
<organism evidence="8 9">
    <name type="scientific">Rhypophila decipiens</name>
    <dbReference type="NCBI Taxonomy" id="261697"/>
    <lineage>
        <taxon>Eukaryota</taxon>
        <taxon>Fungi</taxon>
        <taxon>Dikarya</taxon>
        <taxon>Ascomycota</taxon>
        <taxon>Pezizomycotina</taxon>
        <taxon>Sordariomycetes</taxon>
        <taxon>Sordariomycetidae</taxon>
        <taxon>Sordariales</taxon>
        <taxon>Naviculisporaceae</taxon>
        <taxon>Rhypophila</taxon>
    </lineage>
</organism>
<dbReference type="EMBL" id="MU858078">
    <property type="protein sequence ID" value="KAK4215629.1"/>
    <property type="molecule type" value="Genomic_DNA"/>
</dbReference>
<protein>
    <submittedName>
        <fullName evidence="8">WSC domain-containing protein</fullName>
    </submittedName>
</protein>
<comment type="subcellular location">
    <subcellularLocation>
        <location evidence="1">Membrane</location>
        <topology evidence="1">Single-pass membrane protein</topology>
    </subcellularLocation>
</comment>
<evidence type="ECO:0000256" key="2">
    <source>
        <dbReference type="ARBA" id="ARBA00022692"/>
    </source>
</evidence>